<dbReference type="SUPFAM" id="SSF103473">
    <property type="entry name" value="MFS general substrate transporter"/>
    <property type="match status" value="1"/>
</dbReference>
<keyword evidence="4 6" id="KW-1133">Transmembrane helix</keyword>
<dbReference type="PRINTS" id="PR00173">
    <property type="entry name" value="EDTRNSPORT"/>
</dbReference>
<dbReference type="PANTHER" id="PTHR35402">
    <property type="entry name" value="INTEGRAL MEMBRANE PROTEIN-RELATED"/>
    <property type="match status" value="1"/>
</dbReference>
<evidence type="ECO:0000256" key="3">
    <source>
        <dbReference type="ARBA" id="ARBA00022692"/>
    </source>
</evidence>
<feature type="transmembrane region" description="Helical" evidence="6">
    <location>
        <begin position="263"/>
        <end position="283"/>
    </location>
</feature>
<comment type="subcellular location">
    <subcellularLocation>
        <location evidence="1">Cell membrane</location>
        <topology evidence="1">Multi-pass membrane protein</topology>
    </subcellularLocation>
</comment>
<dbReference type="EMBL" id="CP104013">
    <property type="protein sequence ID" value="UYP44412.1"/>
    <property type="molecule type" value="Genomic_DNA"/>
</dbReference>
<keyword evidence="2" id="KW-1003">Cell membrane</keyword>
<sequence>MMEKRDEENKKQSFKETMQDVYRKLVDSFQQTLIQAGIQKSIGEYLFKILLPITVGGLGSGIIIGILLEMSPMISGIIFPLSISCFFLGFIIVFIFPYFKRSLRQEQIDTALPMLVTYMGGISTSKASRDQLFENVSRREKSFGLIALEVKRIRTMAKEWNLGYLDSIKKVSATTASSRFGDFLSRFSQALDAGENLEDYFLKEQQSVLNGYISDYTRKLKSLEVLNDMFTALSTSLSFISITFLLMMFLFGSDEAANTRNLFLILGVIELVYIALMVAFYAISPKDGLVNIQRKTAEYEKVLYSFLICVFVFMPILAFITFFLKDADGNSVISLPVFMIIFGISMFYPGYVAEKFEDIIKRRDANFPVFIRTLGATTALLGGSIFDSVNIISREQFGPLTTDIKLLYTQSKFGIDPIIAWQWFSDSTSSSIIDRFLRIFTSSLDIGGNTEIISKFISTNVEKILKLRRDRQQVIGVFKGTLLMLTIINIGIMIFMKDVLFLLNVTMGALQDVQGMNLQLGKPPPAFFTDLYFTIYYLTMPIYACLAIIIPQRGTWMKVTKYLSQYYIIAGLEIIVISQVAGELIGGFGVAIL</sequence>
<dbReference type="InterPro" id="IPR018076">
    <property type="entry name" value="T2SS_GspF_dom"/>
</dbReference>
<evidence type="ECO:0000256" key="5">
    <source>
        <dbReference type="ARBA" id="ARBA00023136"/>
    </source>
</evidence>
<evidence type="ECO:0000259" key="7">
    <source>
        <dbReference type="Pfam" id="PF00482"/>
    </source>
</evidence>
<evidence type="ECO:0000256" key="2">
    <source>
        <dbReference type="ARBA" id="ARBA00022475"/>
    </source>
</evidence>
<feature type="transmembrane region" description="Helical" evidence="6">
    <location>
        <begin position="330"/>
        <end position="353"/>
    </location>
</feature>
<dbReference type="Proteomes" id="UP001208689">
    <property type="component" value="Chromosome"/>
</dbReference>
<protein>
    <recommendedName>
        <fullName evidence="7">Type II secretion system protein GspF domain-containing protein</fullName>
    </recommendedName>
</protein>
<keyword evidence="3 6" id="KW-0812">Transmembrane</keyword>
<proteinExistence type="predicted"/>
<dbReference type="Pfam" id="PF00482">
    <property type="entry name" value="T2SSF"/>
    <property type="match status" value="1"/>
</dbReference>
<feature type="transmembrane region" description="Helical" evidence="6">
    <location>
        <begin position="303"/>
        <end position="324"/>
    </location>
</feature>
<reference evidence="8" key="1">
    <citation type="submission" date="2022-09" db="EMBL/GenBank/DDBJ databases">
        <title>Actin cytoskeleton and complex cell architecture in an #Asgard archaeon.</title>
        <authorList>
            <person name="Ponce Toledo R.I."/>
            <person name="Schleper C."/>
            <person name="Rodrigues Oliveira T."/>
            <person name="Wollweber F."/>
            <person name="Xu J."/>
            <person name="Rittmann S."/>
            <person name="Klingl A."/>
            <person name="Pilhofer M."/>
        </authorList>
    </citation>
    <scope>NUCLEOTIDE SEQUENCE</scope>
    <source>
        <strain evidence="8">B-35</strain>
    </source>
</reference>
<evidence type="ECO:0000256" key="1">
    <source>
        <dbReference type="ARBA" id="ARBA00004651"/>
    </source>
</evidence>
<feature type="transmembrane region" description="Helical" evidence="6">
    <location>
        <begin position="566"/>
        <end position="592"/>
    </location>
</feature>
<feature type="domain" description="Type II secretion system protein GspF" evidence="7">
    <location>
        <begin position="370"/>
        <end position="496"/>
    </location>
</feature>
<evidence type="ECO:0000313" key="8">
    <source>
        <dbReference type="EMBL" id="UYP44412.1"/>
    </source>
</evidence>
<evidence type="ECO:0000256" key="6">
    <source>
        <dbReference type="SAM" id="Phobius"/>
    </source>
</evidence>
<name>A0ABY6HNF8_9ARCH</name>
<evidence type="ECO:0000313" key="9">
    <source>
        <dbReference type="Proteomes" id="UP001208689"/>
    </source>
</evidence>
<feature type="transmembrane region" description="Helical" evidence="6">
    <location>
        <begin position="229"/>
        <end position="251"/>
    </location>
</feature>
<feature type="transmembrane region" description="Helical" evidence="6">
    <location>
        <begin position="474"/>
        <end position="496"/>
    </location>
</feature>
<gene>
    <name evidence="8" type="ORF">NEF87_000697</name>
</gene>
<dbReference type="InterPro" id="IPR036259">
    <property type="entry name" value="MFS_trans_sf"/>
</dbReference>
<dbReference type="InterPro" id="IPR056569">
    <property type="entry name" value="ArlJ-like"/>
</dbReference>
<accession>A0ABY6HNF8</accession>
<feature type="transmembrane region" description="Helical" evidence="6">
    <location>
        <begin position="74"/>
        <end position="99"/>
    </location>
</feature>
<keyword evidence="5 6" id="KW-0472">Membrane</keyword>
<evidence type="ECO:0000256" key="4">
    <source>
        <dbReference type="ARBA" id="ARBA00022989"/>
    </source>
</evidence>
<organism evidence="8 9">
    <name type="scientific">Candidatus Lokiarchaeum ossiferum</name>
    <dbReference type="NCBI Taxonomy" id="2951803"/>
    <lineage>
        <taxon>Archaea</taxon>
        <taxon>Promethearchaeati</taxon>
        <taxon>Promethearchaeota</taxon>
        <taxon>Promethearchaeia</taxon>
        <taxon>Promethearchaeales</taxon>
        <taxon>Promethearchaeaceae</taxon>
        <taxon>Candidatus Lokiarchaeum</taxon>
    </lineage>
</organism>
<keyword evidence="9" id="KW-1185">Reference proteome</keyword>
<feature type="transmembrane region" description="Helical" evidence="6">
    <location>
        <begin position="531"/>
        <end position="550"/>
    </location>
</feature>
<dbReference type="PANTHER" id="PTHR35402:SF2">
    <property type="entry name" value="FLAGELLA ACCESSORY PROTEIN J"/>
    <property type="match status" value="1"/>
</dbReference>
<feature type="transmembrane region" description="Helical" evidence="6">
    <location>
        <begin position="45"/>
        <end position="68"/>
    </location>
</feature>